<dbReference type="PRINTS" id="PR00411">
    <property type="entry name" value="PNDRDTASEI"/>
</dbReference>
<dbReference type="Gene3D" id="3.50.50.60">
    <property type="entry name" value="FAD/NAD(P)-binding domain"/>
    <property type="match status" value="2"/>
</dbReference>
<evidence type="ECO:0000256" key="3">
    <source>
        <dbReference type="ARBA" id="ARBA00022827"/>
    </source>
</evidence>
<dbReference type="GO" id="GO:0016651">
    <property type="term" value="F:oxidoreductase activity, acting on NAD(P)H"/>
    <property type="evidence" value="ECO:0007669"/>
    <property type="project" value="TreeGrafter"/>
</dbReference>
<organism evidence="8 9">
    <name type="scientific">Chondromyces crocatus</name>
    <dbReference type="NCBI Taxonomy" id="52"/>
    <lineage>
        <taxon>Bacteria</taxon>
        <taxon>Pseudomonadati</taxon>
        <taxon>Myxococcota</taxon>
        <taxon>Polyangia</taxon>
        <taxon>Polyangiales</taxon>
        <taxon>Polyangiaceae</taxon>
        <taxon>Chondromyces</taxon>
    </lineage>
</organism>
<comment type="cofactor">
    <cofactor evidence="1">
        <name>FAD</name>
        <dbReference type="ChEBI" id="CHEBI:57692"/>
    </cofactor>
</comment>
<dbReference type="InterPro" id="IPR016156">
    <property type="entry name" value="FAD/NAD-linked_Rdtase_dimer_sf"/>
</dbReference>
<dbReference type="SUPFAM" id="SSF51905">
    <property type="entry name" value="FAD/NAD(P)-binding domain"/>
    <property type="match status" value="1"/>
</dbReference>
<dbReference type="EMBL" id="CP012159">
    <property type="protein sequence ID" value="AKT39477.1"/>
    <property type="molecule type" value="Genomic_DNA"/>
</dbReference>
<dbReference type="OrthoDB" id="9769238at2"/>
<dbReference type="InterPro" id="IPR036188">
    <property type="entry name" value="FAD/NAD-bd_sf"/>
</dbReference>
<protein>
    <submittedName>
        <fullName evidence="8">Ferredoxin reductase</fullName>
    </submittedName>
</protein>
<accession>A0A0K1EFK3</accession>
<evidence type="ECO:0000313" key="8">
    <source>
        <dbReference type="EMBL" id="AKT39477.1"/>
    </source>
</evidence>
<name>A0A0K1EFK3_CHOCO</name>
<dbReference type="PANTHER" id="PTHR43557">
    <property type="entry name" value="APOPTOSIS-INDUCING FACTOR 1"/>
    <property type="match status" value="1"/>
</dbReference>
<dbReference type="PATRIC" id="fig|52.7.peg.3992"/>
<evidence type="ECO:0000256" key="4">
    <source>
        <dbReference type="ARBA" id="ARBA00023002"/>
    </source>
</evidence>
<feature type="domain" description="FAD/NAD(P)-binding" evidence="6">
    <location>
        <begin position="15"/>
        <end position="321"/>
    </location>
</feature>
<dbReference type="Proteomes" id="UP000067626">
    <property type="component" value="Chromosome"/>
</dbReference>
<sequence length="483" mass="51004">MTLADATKPGATRDRVVIVGASLAGLRAAEALRRAGFTGQLTLLGDEPHQPYDRPPLSKQVLAGSMPVEHTALARFHELDAQWRLGVRATGLSLADQHVHLADGQRVGFDRLIIATGARARPFPHPEQAALDGVFVLRSRDDASRLRARLDARPRRVLILGGGFIGSEVASVCRRLDLQVTVVERGPAPLANALGDVIGAIAATVQRKHGVDLRCGVTVTALEGDAQGRLQRAHLSDGEVLDVDLALIAIGPLRNTEWLTGSGLAADARGVVCDAHCRALDERGAAQENVFAAGDVARWPHPLYPDELLAVEHWSNAVEQARTAAHNAAQARGTSTPLRAHTLLPTFWSHQFGINIKSTGVPPLADAVIITQGSTEAHSFVAAYGQRGRIIAAVTFDQARMLPVYQAMIEASAPLPVALGASDEPHDAMAVPAGFSPIPQPGPTLATPPRTPAERAAVGEEPVQPPAARPTASDADRPPPTPA</sequence>
<dbReference type="SUPFAM" id="SSF55424">
    <property type="entry name" value="FAD/NAD-linked reductases, dimerisation (C-terminal) domain"/>
    <property type="match status" value="1"/>
</dbReference>
<evidence type="ECO:0000256" key="1">
    <source>
        <dbReference type="ARBA" id="ARBA00001974"/>
    </source>
</evidence>
<evidence type="ECO:0000259" key="7">
    <source>
        <dbReference type="Pfam" id="PF14759"/>
    </source>
</evidence>
<dbReference type="InterPro" id="IPR023753">
    <property type="entry name" value="FAD/NAD-binding_dom"/>
</dbReference>
<dbReference type="GO" id="GO:0005737">
    <property type="term" value="C:cytoplasm"/>
    <property type="evidence" value="ECO:0007669"/>
    <property type="project" value="TreeGrafter"/>
</dbReference>
<feature type="domain" description="Reductase C-terminal" evidence="7">
    <location>
        <begin position="347"/>
        <end position="418"/>
    </location>
</feature>
<reference evidence="8 9" key="1">
    <citation type="submission" date="2015-07" db="EMBL/GenBank/DDBJ databases">
        <title>Genome analysis of myxobacterium Chondromyces crocatus Cm c5 reveals a high potential for natural compound synthesis and the genetic basis for the loss of fruiting body formation.</title>
        <authorList>
            <person name="Zaburannyi N."/>
            <person name="Bunk B."/>
            <person name="Maier J."/>
            <person name="Overmann J."/>
            <person name="Mueller R."/>
        </authorList>
    </citation>
    <scope>NUCLEOTIDE SEQUENCE [LARGE SCALE GENOMIC DNA]</scope>
    <source>
        <strain evidence="8 9">Cm c5</strain>
    </source>
</reference>
<dbReference type="InterPro" id="IPR050446">
    <property type="entry name" value="FAD-oxidoreductase/Apoptosis"/>
</dbReference>
<evidence type="ECO:0000313" key="9">
    <source>
        <dbReference type="Proteomes" id="UP000067626"/>
    </source>
</evidence>
<dbReference type="Gene3D" id="3.30.390.30">
    <property type="match status" value="1"/>
</dbReference>
<dbReference type="PANTHER" id="PTHR43557:SF2">
    <property type="entry name" value="RIESKE DOMAIN-CONTAINING PROTEIN-RELATED"/>
    <property type="match status" value="1"/>
</dbReference>
<dbReference type="Pfam" id="PF14759">
    <property type="entry name" value="Reductase_C"/>
    <property type="match status" value="1"/>
</dbReference>
<keyword evidence="2" id="KW-0285">Flavoprotein</keyword>
<gene>
    <name evidence="8" type="ORF">CMC5_036240</name>
</gene>
<feature type="region of interest" description="Disordered" evidence="5">
    <location>
        <begin position="433"/>
        <end position="483"/>
    </location>
</feature>
<dbReference type="AlphaFoldDB" id="A0A0K1EFK3"/>
<evidence type="ECO:0000256" key="2">
    <source>
        <dbReference type="ARBA" id="ARBA00022630"/>
    </source>
</evidence>
<keyword evidence="9" id="KW-1185">Reference proteome</keyword>
<dbReference type="PRINTS" id="PR00368">
    <property type="entry name" value="FADPNR"/>
</dbReference>
<dbReference type="STRING" id="52.CMC5_036240"/>
<evidence type="ECO:0000256" key="5">
    <source>
        <dbReference type="SAM" id="MobiDB-lite"/>
    </source>
</evidence>
<keyword evidence="4" id="KW-0560">Oxidoreductase</keyword>
<proteinExistence type="predicted"/>
<dbReference type="KEGG" id="ccro:CMC5_036240"/>
<keyword evidence="3" id="KW-0274">FAD</keyword>
<dbReference type="InterPro" id="IPR028202">
    <property type="entry name" value="Reductase_C"/>
</dbReference>
<dbReference type="Pfam" id="PF07992">
    <property type="entry name" value="Pyr_redox_2"/>
    <property type="match status" value="1"/>
</dbReference>
<evidence type="ECO:0000259" key="6">
    <source>
        <dbReference type="Pfam" id="PF07992"/>
    </source>
</evidence>
<dbReference type="RefSeq" id="WP_050431553.1">
    <property type="nucleotide sequence ID" value="NZ_CP012159.1"/>
</dbReference>